<proteinExistence type="predicted"/>
<dbReference type="EMBL" id="VSSQ01012214">
    <property type="protein sequence ID" value="MPM48704.1"/>
    <property type="molecule type" value="Genomic_DNA"/>
</dbReference>
<reference evidence="1" key="1">
    <citation type="submission" date="2019-08" db="EMBL/GenBank/DDBJ databases">
        <authorList>
            <person name="Kucharzyk K."/>
            <person name="Murdoch R.W."/>
            <person name="Higgins S."/>
            <person name="Loffler F."/>
        </authorList>
    </citation>
    <scope>NUCLEOTIDE SEQUENCE</scope>
</reference>
<name>A0A645AGD0_9ZZZZ</name>
<accession>A0A645AGD0</accession>
<protein>
    <submittedName>
        <fullName evidence="1">Uncharacterized protein</fullName>
    </submittedName>
</protein>
<gene>
    <name evidence="1" type="ORF">SDC9_95430</name>
</gene>
<evidence type="ECO:0000313" key="1">
    <source>
        <dbReference type="EMBL" id="MPM48704.1"/>
    </source>
</evidence>
<dbReference type="AlphaFoldDB" id="A0A645AGD0"/>
<organism evidence="1">
    <name type="scientific">bioreactor metagenome</name>
    <dbReference type="NCBI Taxonomy" id="1076179"/>
    <lineage>
        <taxon>unclassified sequences</taxon>
        <taxon>metagenomes</taxon>
        <taxon>ecological metagenomes</taxon>
    </lineage>
</organism>
<comment type="caution">
    <text evidence="1">The sequence shown here is derived from an EMBL/GenBank/DDBJ whole genome shotgun (WGS) entry which is preliminary data.</text>
</comment>
<sequence>MRLLATAEVDAVGHLNQADTFFFNIGLSLAIPVRQGDKIADIDTHFTLARQHRIDVRRRHQSLPHQEFTGGNDCGFGVVVGLVQQYMLIFDCNHTDSSILYFLTSSIRSADNNW</sequence>